<proteinExistence type="predicted"/>
<dbReference type="Proteomes" id="UP001147695">
    <property type="component" value="Unassembled WGS sequence"/>
</dbReference>
<dbReference type="EMBL" id="JAPZBQ010000002">
    <property type="protein sequence ID" value="KAJ5344667.1"/>
    <property type="molecule type" value="Genomic_DNA"/>
</dbReference>
<evidence type="ECO:0000313" key="1">
    <source>
        <dbReference type="EMBL" id="KAJ5344667.1"/>
    </source>
</evidence>
<evidence type="ECO:0000313" key="2">
    <source>
        <dbReference type="Proteomes" id="UP001147695"/>
    </source>
</evidence>
<accession>A0A9W9QY00</accession>
<sequence>MVDNPLVHTVSKEINLDPGALLASCRVQRGTVVLSKSVTPSRIASNLQVRELSEDAFAKLTLLERHKRFNFPAIWGYDILEEAGEETVCKAALEASPANKIKLTV</sequence>
<organism evidence="1 2">
    <name type="scientific">Penicillium brevicompactum</name>
    <dbReference type="NCBI Taxonomy" id="5074"/>
    <lineage>
        <taxon>Eukaryota</taxon>
        <taxon>Fungi</taxon>
        <taxon>Dikarya</taxon>
        <taxon>Ascomycota</taxon>
        <taxon>Pezizomycotina</taxon>
        <taxon>Eurotiomycetes</taxon>
        <taxon>Eurotiomycetidae</taxon>
        <taxon>Eurotiales</taxon>
        <taxon>Aspergillaceae</taxon>
        <taxon>Penicillium</taxon>
    </lineage>
</organism>
<dbReference type="InterPro" id="IPR036812">
    <property type="entry name" value="NAD(P)_OxRdtase_dom_sf"/>
</dbReference>
<dbReference type="SUPFAM" id="SSF51430">
    <property type="entry name" value="NAD(P)-linked oxidoreductase"/>
    <property type="match status" value="1"/>
</dbReference>
<protein>
    <submittedName>
        <fullName evidence="1">Aldehyde reductase I (ARI)</fullName>
    </submittedName>
</protein>
<dbReference type="Gene3D" id="3.20.20.100">
    <property type="entry name" value="NADP-dependent oxidoreductase domain"/>
    <property type="match status" value="1"/>
</dbReference>
<name>A0A9W9QY00_PENBR</name>
<reference evidence="1" key="1">
    <citation type="submission" date="2022-12" db="EMBL/GenBank/DDBJ databases">
        <authorList>
            <person name="Petersen C."/>
        </authorList>
    </citation>
    <scope>NUCLEOTIDE SEQUENCE</scope>
    <source>
        <strain evidence="1">IBT 35673</strain>
    </source>
</reference>
<gene>
    <name evidence="1" type="ORF">N7452_002671</name>
</gene>
<reference evidence="1" key="2">
    <citation type="journal article" date="2023" name="IMA Fungus">
        <title>Comparative genomic study of the Penicillium genus elucidates a diverse pangenome and 15 lateral gene transfer events.</title>
        <authorList>
            <person name="Petersen C."/>
            <person name="Sorensen T."/>
            <person name="Nielsen M.R."/>
            <person name="Sondergaard T.E."/>
            <person name="Sorensen J.L."/>
            <person name="Fitzpatrick D.A."/>
            <person name="Frisvad J.C."/>
            <person name="Nielsen K.L."/>
        </authorList>
    </citation>
    <scope>NUCLEOTIDE SEQUENCE</scope>
    <source>
        <strain evidence="1">IBT 35673</strain>
    </source>
</reference>
<dbReference type="AlphaFoldDB" id="A0A9W9QY00"/>
<comment type="caution">
    <text evidence="1">The sequence shown here is derived from an EMBL/GenBank/DDBJ whole genome shotgun (WGS) entry which is preliminary data.</text>
</comment>